<gene>
    <name evidence="2" type="ORF">JK636_11675</name>
</gene>
<keyword evidence="1" id="KW-0812">Transmembrane</keyword>
<comment type="caution">
    <text evidence="2">The sequence shown here is derived from an EMBL/GenBank/DDBJ whole genome shotgun (WGS) entry which is preliminary data.</text>
</comment>
<feature type="transmembrane region" description="Helical" evidence="1">
    <location>
        <begin position="134"/>
        <end position="150"/>
    </location>
</feature>
<dbReference type="Pfam" id="PF11188">
    <property type="entry name" value="DUF2975"/>
    <property type="match status" value="1"/>
</dbReference>
<evidence type="ECO:0000313" key="2">
    <source>
        <dbReference type="EMBL" id="MBL4936420.1"/>
    </source>
</evidence>
<protein>
    <submittedName>
        <fullName evidence="2">DUF2975 domain-containing protein</fullName>
    </submittedName>
</protein>
<organism evidence="2 3">
    <name type="scientific">Clostridium rhizosphaerae</name>
    <dbReference type="NCBI Taxonomy" id="2803861"/>
    <lineage>
        <taxon>Bacteria</taxon>
        <taxon>Bacillati</taxon>
        <taxon>Bacillota</taxon>
        <taxon>Clostridia</taxon>
        <taxon>Eubacteriales</taxon>
        <taxon>Clostridiaceae</taxon>
        <taxon>Clostridium</taxon>
    </lineage>
</organism>
<feature type="transmembrane region" description="Helical" evidence="1">
    <location>
        <begin position="48"/>
        <end position="69"/>
    </location>
</feature>
<accession>A0ABS1TAQ5</accession>
<keyword evidence="3" id="KW-1185">Reference proteome</keyword>
<feature type="transmembrane region" description="Helical" evidence="1">
    <location>
        <begin position="90"/>
        <end position="114"/>
    </location>
</feature>
<name>A0ABS1TAQ5_9CLOT</name>
<sequence>MKDKKYKTITNFLIITLNILMAIGVIAGVGIIISAVISGVSKVNNSNFTLNCIIFFVGTASLIYILYNLKKILKSVLNNGPFTMSNVKCLNKISICCFIITICYLINFICNNLITKFSFIEIDQTGIHTDTEFLIFFFAGLIVVVLAQVYKQAVEVKEENDFTI</sequence>
<dbReference type="InterPro" id="IPR021354">
    <property type="entry name" value="DUF2975"/>
</dbReference>
<keyword evidence="1" id="KW-0472">Membrane</keyword>
<dbReference type="RefSeq" id="WP_202749167.1">
    <property type="nucleotide sequence ID" value="NZ_JAESWC010000004.1"/>
</dbReference>
<reference evidence="2 3" key="1">
    <citation type="submission" date="2021-01" db="EMBL/GenBank/DDBJ databases">
        <title>Genome public.</title>
        <authorList>
            <person name="Liu C."/>
            <person name="Sun Q."/>
        </authorList>
    </citation>
    <scope>NUCLEOTIDE SEQUENCE [LARGE SCALE GENOMIC DNA]</scope>
    <source>
        <strain evidence="2 3">YIM B02515</strain>
    </source>
</reference>
<dbReference type="Proteomes" id="UP000632377">
    <property type="component" value="Unassembled WGS sequence"/>
</dbReference>
<keyword evidence="1" id="KW-1133">Transmembrane helix</keyword>
<proteinExistence type="predicted"/>
<evidence type="ECO:0000313" key="3">
    <source>
        <dbReference type="Proteomes" id="UP000632377"/>
    </source>
</evidence>
<dbReference type="EMBL" id="JAESWC010000004">
    <property type="protein sequence ID" value="MBL4936420.1"/>
    <property type="molecule type" value="Genomic_DNA"/>
</dbReference>
<feature type="transmembrane region" description="Helical" evidence="1">
    <location>
        <begin position="12"/>
        <end position="36"/>
    </location>
</feature>
<evidence type="ECO:0000256" key="1">
    <source>
        <dbReference type="SAM" id="Phobius"/>
    </source>
</evidence>